<feature type="transmembrane region" description="Helical" evidence="2">
    <location>
        <begin position="310"/>
        <end position="331"/>
    </location>
</feature>
<protein>
    <submittedName>
        <fullName evidence="3">Uncharacterized protein</fullName>
    </submittedName>
</protein>
<evidence type="ECO:0000313" key="4">
    <source>
        <dbReference type="Proteomes" id="UP000013015"/>
    </source>
</evidence>
<dbReference type="EMBL" id="AQHZ01000020">
    <property type="protein sequence ID" value="ENO18061.1"/>
    <property type="molecule type" value="Genomic_DNA"/>
</dbReference>
<dbReference type="PANTHER" id="PTHR37826">
    <property type="entry name" value="FLOTILLIN BAND_7_5 DOMAIN PROTEIN"/>
    <property type="match status" value="1"/>
</dbReference>
<dbReference type="eggNOG" id="COG1996">
    <property type="taxonomic scope" value="Bacteria"/>
</dbReference>
<keyword evidence="2" id="KW-0812">Transmembrane</keyword>
<dbReference type="PANTHER" id="PTHR37826:SF3">
    <property type="entry name" value="J DOMAIN-CONTAINING PROTEIN"/>
    <property type="match status" value="1"/>
</dbReference>
<dbReference type="HOGENOM" id="CLU_039030_0_0_11"/>
<evidence type="ECO:0000256" key="1">
    <source>
        <dbReference type="SAM" id="MobiDB-lite"/>
    </source>
</evidence>
<dbReference type="Gene3D" id="2.20.28.30">
    <property type="entry name" value="RNA polymerase ii, chain L"/>
    <property type="match status" value="1"/>
</dbReference>
<comment type="caution">
    <text evidence="3">The sequence shown here is derived from an EMBL/GenBank/DDBJ whole genome shotgun (WGS) entry which is preliminary data.</text>
</comment>
<accession>N6X2V7</accession>
<gene>
    <name evidence="3" type="ORF">HMPREF9004_1186</name>
</gene>
<name>N6X2V7_9ACTO</name>
<feature type="region of interest" description="Disordered" evidence="1">
    <location>
        <begin position="1"/>
        <end position="30"/>
    </location>
</feature>
<evidence type="ECO:0000313" key="3">
    <source>
        <dbReference type="EMBL" id="ENO18061.1"/>
    </source>
</evidence>
<keyword evidence="2" id="KW-0472">Membrane</keyword>
<dbReference type="PATRIC" id="fig|888050.3.peg.1127"/>
<dbReference type="STRING" id="888050.HMPREF9004_1186"/>
<sequence>MPGAAAGTPDASGPATPLPGSAQAGEQWKSSSPTYIDESEIASMTTFVCNSCGAEIVADPTTISTRCGFCNNTFVASSRIRETRIPDFIIPFALDKKGMLAAFERATTGKFLLPKEFRDTHTLSEATGAYIPYWYHDGTASGTITYRATNTRSWSDSEYDYTETDVYEVSRSASATFRGIPVCATTKLEPTRAEGAEPFNLVDSKSFATPYLSGYAASSYDIDAKATIDRADDRAKKTLSELIRGTVTGYSSVQQKSEQLFVQRDAVWYALLPVWLIVIGYEGKQYPFAINGQTGEVVGSFPISQKKLRALHIGFFTPFLALFAVIGWYLMYLLAN</sequence>
<evidence type="ECO:0000256" key="2">
    <source>
        <dbReference type="SAM" id="Phobius"/>
    </source>
</evidence>
<keyword evidence="2" id="KW-1133">Transmembrane helix</keyword>
<organism evidence="3 4">
    <name type="scientific">Schaalia cardiffensis F0333</name>
    <dbReference type="NCBI Taxonomy" id="888050"/>
    <lineage>
        <taxon>Bacteria</taxon>
        <taxon>Bacillati</taxon>
        <taxon>Actinomycetota</taxon>
        <taxon>Actinomycetes</taxon>
        <taxon>Actinomycetales</taxon>
        <taxon>Actinomycetaceae</taxon>
        <taxon>Schaalia</taxon>
    </lineage>
</organism>
<keyword evidence="4" id="KW-1185">Reference proteome</keyword>
<dbReference type="AlphaFoldDB" id="N6X2V7"/>
<reference evidence="3 4" key="1">
    <citation type="submission" date="2013-03" db="EMBL/GenBank/DDBJ databases">
        <title>Reference genome for the Human Microbiome Project.</title>
        <authorList>
            <person name="Aqrawi P."/>
            <person name="Ayvaz T."/>
            <person name="Bess C."/>
            <person name="Blankenburg K."/>
            <person name="Coyle M."/>
            <person name="Deng J."/>
            <person name="Forbes L."/>
            <person name="Fowler G."/>
            <person name="Francisco L."/>
            <person name="Fu Q."/>
            <person name="Gibbs R."/>
            <person name="Gross S."/>
            <person name="Gubbala S."/>
            <person name="Hale W."/>
            <person name="Hemphill L."/>
            <person name="Highlander S."/>
            <person name="Hirani K."/>
            <person name="Jackson L."/>
            <person name="Jakkamsetti A."/>
            <person name="Javaid M."/>
            <person name="Jayaseelan J.C."/>
            <person name="Jiang H."/>
            <person name="Joshi V."/>
            <person name="Korchina V."/>
            <person name="Kovar C."/>
            <person name="Lara F."/>
            <person name="Lee S."/>
            <person name="Liu Y."/>
            <person name="Mata R."/>
            <person name="Mathew T."/>
            <person name="Munidasa M."/>
            <person name="Muzny D."/>
            <person name="Nazareth L."/>
            <person name="Ngo R."/>
            <person name="Nguyen L."/>
            <person name="Nguyen N."/>
            <person name="Okwuonu G."/>
            <person name="Ongeri F."/>
            <person name="Palculict T."/>
            <person name="Patil S."/>
            <person name="Petrosino J."/>
            <person name="Pham C."/>
            <person name="Pham P."/>
            <person name="Pu L.-L."/>
            <person name="Qin X."/>
            <person name="Qu J."/>
            <person name="Reid J."/>
            <person name="Ross M."/>
            <person name="Ruth R."/>
            <person name="Saada N."/>
            <person name="San Lucas F."/>
            <person name="Santibanez J."/>
            <person name="Shang Y."/>
            <person name="Simmons D."/>
            <person name="Song X.-Z."/>
            <person name="Tang L.-Y."/>
            <person name="Thornton R."/>
            <person name="Warren J."/>
            <person name="Weissenberger G."/>
            <person name="Wilczek-Boney K."/>
            <person name="Worley K."/>
            <person name="Youmans B."/>
            <person name="Zhang J."/>
            <person name="Zhang L."/>
            <person name="Zhao Z."/>
            <person name="Zhou C."/>
            <person name="Zhu D."/>
            <person name="Zhu Y."/>
        </authorList>
    </citation>
    <scope>NUCLEOTIDE SEQUENCE [LARGE SCALE GENOMIC DNA]</scope>
    <source>
        <strain evidence="3 4">F0333</strain>
    </source>
</reference>
<proteinExistence type="predicted"/>
<dbReference type="Proteomes" id="UP000013015">
    <property type="component" value="Unassembled WGS sequence"/>
</dbReference>